<dbReference type="InterPro" id="IPR004839">
    <property type="entry name" value="Aminotransferase_I/II_large"/>
</dbReference>
<dbReference type="PANTHER" id="PTHR42832">
    <property type="entry name" value="AMINO ACID AMINOTRANSFERASE"/>
    <property type="match status" value="1"/>
</dbReference>
<dbReference type="RefSeq" id="WP_089063054.1">
    <property type="nucleotide sequence ID" value="NZ_CP022315.1"/>
</dbReference>
<evidence type="ECO:0000256" key="1">
    <source>
        <dbReference type="ARBA" id="ARBA00001933"/>
    </source>
</evidence>
<name>A0A220U6X2_9BACI</name>
<organism evidence="6 7">
    <name type="scientific">Virgibacillus phasianinus</name>
    <dbReference type="NCBI Taxonomy" id="2017483"/>
    <lineage>
        <taxon>Bacteria</taxon>
        <taxon>Bacillati</taxon>
        <taxon>Bacillota</taxon>
        <taxon>Bacilli</taxon>
        <taxon>Bacillales</taxon>
        <taxon>Bacillaceae</taxon>
        <taxon>Virgibacillus</taxon>
    </lineage>
</organism>
<dbReference type="Proteomes" id="UP000198312">
    <property type="component" value="Chromosome"/>
</dbReference>
<sequence>MKTRSTRLSNIPPYKFAEIQKMKKKALEAGIDVIDLGVGDPDLPTPNHIVNKLTEELQNPANLKYPSFAGCQEFRKAVAVFYKKTYNVELDPDTEVLALIGSKEGIGHLLPSVIDPGDYVLGPDPSYPVYRMATLLADGKYHNMPLEAANDFKPNFDQVGEEVLKKAKVMFLNYPSNPTGATVDIAFYKQAVDFAQQHDLLVISDSAYNMVTYNNYIAPSILEVEGAKETAVEFGSLSKAYSMTGWRVGYVVGNKDVIKSLSIYKSNVDTGVFTPIQLAAAHALTSDQSSVSEYNHVYKQRMDTMVEALQSIGIAAKPARAGFFIWAPVPDGFTSEQFVTTVFEQTGIIFTPGNIFGPGGEGYFRLSLSIPNERIYEAVERIRQGLEIHL</sequence>
<dbReference type="NCBIfam" id="NF006756">
    <property type="entry name" value="PRK09276.1"/>
    <property type="match status" value="1"/>
</dbReference>
<evidence type="ECO:0000256" key="3">
    <source>
        <dbReference type="ARBA" id="ARBA00022679"/>
    </source>
</evidence>
<dbReference type="Gene3D" id="3.40.640.10">
    <property type="entry name" value="Type I PLP-dependent aspartate aminotransferase-like (Major domain)"/>
    <property type="match status" value="1"/>
</dbReference>
<dbReference type="InterPro" id="IPR050881">
    <property type="entry name" value="LL-DAP_aminotransferase"/>
</dbReference>
<dbReference type="GO" id="GO:0008483">
    <property type="term" value="F:transaminase activity"/>
    <property type="evidence" value="ECO:0007669"/>
    <property type="project" value="UniProtKB-KW"/>
</dbReference>
<evidence type="ECO:0000313" key="6">
    <source>
        <dbReference type="EMBL" id="ASK63795.1"/>
    </source>
</evidence>
<dbReference type="SUPFAM" id="SSF53383">
    <property type="entry name" value="PLP-dependent transferases"/>
    <property type="match status" value="1"/>
</dbReference>
<dbReference type="InterPro" id="IPR015424">
    <property type="entry name" value="PyrdxlP-dep_Trfase"/>
</dbReference>
<dbReference type="EMBL" id="CP022315">
    <property type="protein sequence ID" value="ASK63795.1"/>
    <property type="molecule type" value="Genomic_DNA"/>
</dbReference>
<keyword evidence="7" id="KW-1185">Reference proteome</keyword>
<comment type="cofactor">
    <cofactor evidence="1 4">
        <name>pyridoxal 5'-phosphate</name>
        <dbReference type="ChEBI" id="CHEBI:597326"/>
    </cofactor>
</comment>
<dbReference type="Gene3D" id="3.90.1150.10">
    <property type="entry name" value="Aspartate Aminotransferase, domain 1"/>
    <property type="match status" value="1"/>
</dbReference>
<evidence type="ECO:0000256" key="4">
    <source>
        <dbReference type="RuleBase" id="RU000481"/>
    </source>
</evidence>
<accession>A0A220U6X2</accession>
<dbReference type="InterPro" id="IPR004838">
    <property type="entry name" value="NHTrfase_class1_PyrdxlP-BS"/>
</dbReference>
<dbReference type="GO" id="GO:0030170">
    <property type="term" value="F:pyridoxal phosphate binding"/>
    <property type="evidence" value="ECO:0007669"/>
    <property type="project" value="InterPro"/>
</dbReference>
<evidence type="ECO:0000259" key="5">
    <source>
        <dbReference type="Pfam" id="PF00155"/>
    </source>
</evidence>
<dbReference type="PROSITE" id="PS00105">
    <property type="entry name" value="AA_TRANSFER_CLASS_1"/>
    <property type="match status" value="1"/>
</dbReference>
<reference evidence="6 7" key="1">
    <citation type="submission" date="2017-07" db="EMBL/GenBank/DDBJ databases">
        <title>Virgibacillus sp. LM2416.</title>
        <authorList>
            <person name="Tak E.J."/>
            <person name="Bae J.-W."/>
        </authorList>
    </citation>
    <scope>NUCLEOTIDE SEQUENCE [LARGE SCALE GENOMIC DNA]</scope>
    <source>
        <strain evidence="6 7">LM2416</strain>
    </source>
</reference>
<evidence type="ECO:0000256" key="2">
    <source>
        <dbReference type="ARBA" id="ARBA00022576"/>
    </source>
</evidence>
<gene>
    <name evidence="6" type="ORF">CFK37_17345</name>
</gene>
<dbReference type="InterPro" id="IPR015421">
    <property type="entry name" value="PyrdxlP-dep_Trfase_major"/>
</dbReference>
<feature type="domain" description="Aminotransferase class I/classII large" evidence="5">
    <location>
        <begin position="32"/>
        <end position="382"/>
    </location>
</feature>
<proteinExistence type="inferred from homology"/>
<comment type="similarity">
    <text evidence="4">Belongs to the class-I pyridoxal-phosphate-dependent aminotransferase family.</text>
</comment>
<dbReference type="OrthoDB" id="9802328at2"/>
<dbReference type="CDD" id="cd00609">
    <property type="entry name" value="AAT_like"/>
    <property type="match status" value="1"/>
</dbReference>
<evidence type="ECO:0000313" key="7">
    <source>
        <dbReference type="Proteomes" id="UP000198312"/>
    </source>
</evidence>
<dbReference type="AlphaFoldDB" id="A0A220U6X2"/>
<dbReference type="Pfam" id="PF00155">
    <property type="entry name" value="Aminotran_1_2"/>
    <property type="match status" value="1"/>
</dbReference>
<dbReference type="PANTHER" id="PTHR42832:SF3">
    <property type="entry name" value="L-GLUTAMINE--4-(METHYLSULFANYL)-2-OXOBUTANOATE AMINOTRANSFERASE"/>
    <property type="match status" value="1"/>
</dbReference>
<dbReference type="KEGG" id="vil:CFK37_17345"/>
<keyword evidence="3 4" id="KW-0808">Transferase</keyword>
<keyword evidence="2 4" id="KW-0032">Aminotransferase</keyword>
<protein>
    <recommendedName>
        <fullName evidence="4">Aminotransferase</fullName>
        <ecNumber evidence="4">2.6.1.-</ecNumber>
    </recommendedName>
</protein>
<dbReference type="InterPro" id="IPR015422">
    <property type="entry name" value="PyrdxlP-dep_Trfase_small"/>
</dbReference>
<dbReference type="EC" id="2.6.1.-" evidence="4"/>